<feature type="domain" description="Histidine kinase" evidence="9">
    <location>
        <begin position="286"/>
        <end position="504"/>
    </location>
</feature>
<keyword evidence="5 13" id="KW-0418">Kinase</keyword>
<dbReference type="Proteomes" id="UP000295781">
    <property type="component" value="Chromosome"/>
</dbReference>
<dbReference type="SMART" id="SM00448">
    <property type="entry name" value="REC"/>
    <property type="match status" value="1"/>
</dbReference>
<feature type="domain" description="PAC" evidence="12">
    <location>
        <begin position="216"/>
        <end position="268"/>
    </location>
</feature>
<dbReference type="InterPro" id="IPR001610">
    <property type="entry name" value="PAC"/>
</dbReference>
<dbReference type="Gene3D" id="3.30.565.10">
    <property type="entry name" value="Histidine kinase-like ATPase, C-terminal domain"/>
    <property type="match status" value="1"/>
</dbReference>
<dbReference type="PANTHER" id="PTHR43047:SF72">
    <property type="entry name" value="OSMOSENSING HISTIDINE PROTEIN KINASE SLN1"/>
    <property type="match status" value="1"/>
</dbReference>
<dbReference type="SUPFAM" id="SSF47384">
    <property type="entry name" value="Homodimeric domain of signal transducing histidine kinase"/>
    <property type="match status" value="1"/>
</dbReference>
<dbReference type="GO" id="GO:0009927">
    <property type="term" value="F:histidine phosphotransfer kinase activity"/>
    <property type="evidence" value="ECO:0007669"/>
    <property type="project" value="TreeGrafter"/>
</dbReference>
<dbReference type="InterPro" id="IPR000700">
    <property type="entry name" value="PAS-assoc_C"/>
</dbReference>
<dbReference type="CDD" id="cd17580">
    <property type="entry name" value="REC_2_DhkD-like"/>
    <property type="match status" value="1"/>
</dbReference>
<protein>
    <recommendedName>
        <fullName evidence="2">histidine kinase</fullName>
        <ecNumber evidence="2">2.7.13.3</ecNumber>
    </recommendedName>
</protein>
<evidence type="ECO:0000256" key="6">
    <source>
        <dbReference type="ARBA" id="ARBA00023012"/>
    </source>
</evidence>
<dbReference type="InterPro" id="IPR000014">
    <property type="entry name" value="PAS"/>
</dbReference>
<dbReference type="SMART" id="SM00086">
    <property type="entry name" value="PAC"/>
    <property type="match status" value="2"/>
</dbReference>
<dbReference type="SMART" id="SM00388">
    <property type="entry name" value="HisKA"/>
    <property type="match status" value="1"/>
</dbReference>
<evidence type="ECO:0000313" key="14">
    <source>
        <dbReference type="Proteomes" id="UP000295781"/>
    </source>
</evidence>
<feature type="domain" description="PAS" evidence="11">
    <location>
        <begin position="141"/>
        <end position="213"/>
    </location>
</feature>
<dbReference type="Gene3D" id="2.10.70.100">
    <property type="match status" value="1"/>
</dbReference>
<dbReference type="NCBIfam" id="TIGR00229">
    <property type="entry name" value="sensory_box"/>
    <property type="match status" value="2"/>
</dbReference>
<dbReference type="EC" id="2.7.13.3" evidence="2"/>
<dbReference type="FunFam" id="1.10.287.130:FF:000001">
    <property type="entry name" value="Two-component sensor histidine kinase"/>
    <property type="match status" value="1"/>
</dbReference>
<proteinExistence type="predicted"/>
<evidence type="ECO:0000256" key="1">
    <source>
        <dbReference type="ARBA" id="ARBA00000085"/>
    </source>
</evidence>
<evidence type="ECO:0000256" key="5">
    <source>
        <dbReference type="ARBA" id="ARBA00022777"/>
    </source>
</evidence>
<dbReference type="FunFam" id="3.30.565.10:FF:000006">
    <property type="entry name" value="Sensor histidine kinase WalK"/>
    <property type="match status" value="1"/>
</dbReference>
<comment type="catalytic activity">
    <reaction evidence="1">
        <text>ATP + protein L-histidine = ADP + protein N-phospho-L-histidine.</text>
        <dbReference type="EC" id="2.7.13.3"/>
    </reaction>
</comment>
<dbReference type="PROSITE" id="PS50109">
    <property type="entry name" value="HIS_KIN"/>
    <property type="match status" value="1"/>
</dbReference>
<dbReference type="CDD" id="cd00130">
    <property type="entry name" value="PAS"/>
    <property type="match status" value="2"/>
</dbReference>
<dbReference type="SMART" id="SM00387">
    <property type="entry name" value="HATPase_c"/>
    <property type="match status" value="1"/>
</dbReference>
<dbReference type="InterPro" id="IPR001789">
    <property type="entry name" value="Sig_transdc_resp-reg_receiver"/>
</dbReference>
<evidence type="ECO:0000256" key="8">
    <source>
        <dbReference type="PROSITE-ProRule" id="PRU00169"/>
    </source>
</evidence>
<dbReference type="Gene3D" id="1.10.287.130">
    <property type="match status" value="1"/>
</dbReference>
<dbReference type="InterPro" id="IPR011006">
    <property type="entry name" value="CheY-like_superfamily"/>
</dbReference>
<dbReference type="InterPro" id="IPR036097">
    <property type="entry name" value="HisK_dim/P_sf"/>
</dbReference>
<evidence type="ECO:0000313" key="13">
    <source>
        <dbReference type="EMBL" id="AUX23380.1"/>
    </source>
</evidence>
<dbReference type="InterPro" id="IPR004358">
    <property type="entry name" value="Sig_transdc_His_kin-like_C"/>
</dbReference>
<dbReference type="Pfam" id="PF00072">
    <property type="entry name" value="Response_reg"/>
    <property type="match status" value="1"/>
</dbReference>
<dbReference type="Pfam" id="PF08447">
    <property type="entry name" value="PAS_3"/>
    <property type="match status" value="1"/>
</dbReference>
<evidence type="ECO:0000259" key="10">
    <source>
        <dbReference type="PROSITE" id="PS50110"/>
    </source>
</evidence>
<name>A0A4P2Q2B1_SORCE</name>
<accession>A0A4P2Q2B1</accession>
<dbReference type="SUPFAM" id="SSF52172">
    <property type="entry name" value="CheY-like"/>
    <property type="match status" value="1"/>
</dbReference>
<dbReference type="GO" id="GO:0000155">
    <property type="term" value="F:phosphorelay sensor kinase activity"/>
    <property type="evidence" value="ECO:0007669"/>
    <property type="project" value="InterPro"/>
</dbReference>
<dbReference type="PRINTS" id="PR00344">
    <property type="entry name" value="BCTRLSENSOR"/>
</dbReference>
<evidence type="ECO:0000259" key="11">
    <source>
        <dbReference type="PROSITE" id="PS50112"/>
    </source>
</evidence>
<dbReference type="PROSITE" id="PS50110">
    <property type="entry name" value="RESPONSE_REGULATORY"/>
    <property type="match status" value="1"/>
</dbReference>
<dbReference type="InterPro" id="IPR005467">
    <property type="entry name" value="His_kinase_dom"/>
</dbReference>
<dbReference type="InterPro" id="IPR036890">
    <property type="entry name" value="HATPase_C_sf"/>
</dbReference>
<dbReference type="InterPro" id="IPR003594">
    <property type="entry name" value="HATPase_dom"/>
</dbReference>
<dbReference type="EMBL" id="CP012670">
    <property type="protein sequence ID" value="AUX23380.1"/>
    <property type="molecule type" value="Genomic_DNA"/>
</dbReference>
<dbReference type="RefSeq" id="WP_129348505.1">
    <property type="nucleotide sequence ID" value="NZ_CP012670.1"/>
</dbReference>
<dbReference type="SMART" id="SM00091">
    <property type="entry name" value="PAS"/>
    <property type="match status" value="2"/>
</dbReference>
<sequence>MEQDERARQDAWQDELYRLLIENAKDYGILIIDPEGKIIAWNPGAAAVLGYTEEEIVGAPVERIYTPEDVQAGLPALEMGAARSVGRASDERWHLRKDGTRVYCSGVMTPLRDEQGDLRGFAKVLRDFTDRHLANKALRESEERLQIALDAAQMGTWLWHVRPDRQSLGPSMRRLMAVPPEREVQKLDDFIRLVHPDDQGAVREAFDAVLRGDAELAVEFRVVRADGSVRWLRDRGKLFRDPSGTPAYMTGACVDITERKQLEEALRERAEQLAEADRRKDEFLAMLGHELRNPLAPVRSVLEVLRHARHDPGRVDSACAMIERQIEHLVRLVDDLLDVARITRGKIHLHRGAVSLSTIVTQAVDTVRPLVEARGHELMISLPMKPVQLDADPTRMIQVIDNLLHNAIKYTEPGGKIWLTCERARGGLEIRVKDTGQGMAPDLVPDVFDLFTQGERLPDRSQGGLGIGLTLVRRLVEMHGGTVHARSAGSGKGSEFSVWLPPTAVLDDARGAAGPSAAAPAPGRPAAGGARRILVVDDNADAAESLVMLLEALGHEARMARDGPEALETVAAFQPELVLLDIGLPGMDGYEVARRLRARPGLAGARLVALTGYGQDEDRRRSREAGFDQHLVKPISQKVLLPLIGSLERRRDQDAV</sequence>
<dbReference type="CDD" id="cd00082">
    <property type="entry name" value="HisKA"/>
    <property type="match status" value="1"/>
</dbReference>
<evidence type="ECO:0000256" key="3">
    <source>
        <dbReference type="ARBA" id="ARBA00022553"/>
    </source>
</evidence>
<feature type="domain" description="PAC" evidence="12">
    <location>
        <begin position="88"/>
        <end position="140"/>
    </location>
</feature>
<organism evidence="13 14">
    <name type="scientific">Sorangium cellulosum</name>
    <name type="common">Polyangium cellulosum</name>
    <dbReference type="NCBI Taxonomy" id="56"/>
    <lineage>
        <taxon>Bacteria</taxon>
        <taxon>Pseudomonadati</taxon>
        <taxon>Myxococcota</taxon>
        <taxon>Polyangia</taxon>
        <taxon>Polyangiales</taxon>
        <taxon>Polyangiaceae</taxon>
        <taxon>Sorangium</taxon>
    </lineage>
</organism>
<keyword evidence="3 8" id="KW-0597">Phosphoprotein</keyword>
<dbReference type="Pfam" id="PF00512">
    <property type="entry name" value="HisKA"/>
    <property type="match status" value="1"/>
</dbReference>
<keyword evidence="7" id="KW-0472">Membrane</keyword>
<dbReference type="Gene3D" id="3.30.450.20">
    <property type="entry name" value="PAS domain"/>
    <property type="match status" value="2"/>
</dbReference>
<dbReference type="OrthoDB" id="9815750at2"/>
<dbReference type="Pfam" id="PF02518">
    <property type="entry name" value="HATPase_c"/>
    <property type="match status" value="1"/>
</dbReference>
<dbReference type="PANTHER" id="PTHR43047">
    <property type="entry name" value="TWO-COMPONENT HISTIDINE PROTEIN KINASE"/>
    <property type="match status" value="1"/>
</dbReference>
<keyword evidence="6" id="KW-0902">Two-component regulatory system</keyword>
<feature type="modified residue" description="4-aspartylphosphate" evidence="8">
    <location>
        <position position="581"/>
    </location>
</feature>
<dbReference type="Gene3D" id="3.40.50.2300">
    <property type="match status" value="1"/>
</dbReference>
<dbReference type="InterPro" id="IPR003661">
    <property type="entry name" value="HisK_dim/P_dom"/>
</dbReference>
<feature type="domain" description="Response regulatory" evidence="10">
    <location>
        <begin position="532"/>
        <end position="648"/>
    </location>
</feature>
<evidence type="ECO:0000256" key="7">
    <source>
        <dbReference type="ARBA" id="ARBA00023136"/>
    </source>
</evidence>
<dbReference type="Pfam" id="PF13426">
    <property type="entry name" value="PAS_9"/>
    <property type="match status" value="1"/>
</dbReference>
<dbReference type="AlphaFoldDB" id="A0A4P2Q2B1"/>
<dbReference type="InterPro" id="IPR035965">
    <property type="entry name" value="PAS-like_dom_sf"/>
</dbReference>
<feature type="domain" description="PAS" evidence="11">
    <location>
        <begin position="13"/>
        <end position="84"/>
    </location>
</feature>
<dbReference type="InterPro" id="IPR013655">
    <property type="entry name" value="PAS_fold_3"/>
</dbReference>
<dbReference type="SUPFAM" id="SSF55785">
    <property type="entry name" value="PYP-like sensor domain (PAS domain)"/>
    <property type="match status" value="2"/>
</dbReference>
<dbReference type="GO" id="GO:0005886">
    <property type="term" value="C:plasma membrane"/>
    <property type="evidence" value="ECO:0007669"/>
    <property type="project" value="TreeGrafter"/>
</dbReference>
<keyword evidence="4 13" id="KW-0808">Transferase</keyword>
<gene>
    <name evidence="13" type="primary">cpxA</name>
    <name evidence="13" type="ORF">SOCEGT47_039050</name>
</gene>
<dbReference type="PROSITE" id="PS50112">
    <property type="entry name" value="PAS"/>
    <property type="match status" value="2"/>
</dbReference>
<reference evidence="13 14" key="1">
    <citation type="submission" date="2015-09" db="EMBL/GenBank/DDBJ databases">
        <title>Sorangium comparison.</title>
        <authorList>
            <person name="Zaburannyi N."/>
            <person name="Bunk B."/>
            <person name="Overmann J."/>
            <person name="Mueller R."/>
        </authorList>
    </citation>
    <scope>NUCLEOTIDE SEQUENCE [LARGE SCALE GENOMIC DNA]</scope>
    <source>
        <strain evidence="13 14">So ceGT47</strain>
    </source>
</reference>
<dbReference type="PROSITE" id="PS50113">
    <property type="entry name" value="PAC"/>
    <property type="match status" value="2"/>
</dbReference>
<evidence type="ECO:0000259" key="12">
    <source>
        <dbReference type="PROSITE" id="PS50113"/>
    </source>
</evidence>
<dbReference type="SUPFAM" id="SSF55874">
    <property type="entry name" value="ATPase domain of HSP90 chaperone/DNA topoisomerase II/histidine kinase"/>
    <property type="match status" value="1"/>
</dbReference>
<evidence type="ECO:0000259" key="9">
    <source>
        <dbReference type="PROSITE" id="PS50109"/>
    </source>
</evidence>
<evidence type="ECO:0000256" key="2">
    <source>
        <dbReference type="ARBA" id="ARBA00012438"/>
    </source>
</evidence>
<evidence type="ECO:0000256" key="4">
    <source>
        <dbReference type="ARBA" id="ARBA00022679"/>
    </source>
</evidence>